<dbReference type="GO" id="GO:0003985">
    <property type="term" value="F:acetyl-CoA C-acetyltransferase activity"/>
    <property type="evidence" value="ECO:0007669"/>
    <property type="project" value="TreeGrafter"/>
</dbReference>
<dbReference type="InterPro" id="IPR020613">
    <property type="entry name" value="Thiolase_CS"/>
</dbReference>
<reference evidence="11" key="1">
    <citation type="submission" date="2021-02" db="EMBL/GenBank/DDBJ databases">
        <authorList>
            <person name="Dougan E. K."/>
            <person name="Rhodes N."/>
            <person name="Thang M."/>
            <person name="Chan C."/>
        </authorList>
    </citation>
    <scope>NUCLEOTIDE SEQUENCE</scope>
</reference>
<dbReference type="CDD" id="cd00751">
    <property type="entry name" value="thiolase"/>
    <property type="match status" value="1"/>
</dbReference>
<dbReference type="AlphaFoldDB" id="A0A813JJH8"/>
<evidence type="ECO:0000313" key="13">
    <source>
        <dbReference type="Proteomes" id="UP000654075"/>
    </source>
</evidence>
<evidence type="ECO:0000256" key="1">
    <source>
        <dbReference type="ARBA" id="ARBA00010982"/>
    </source>
</evidence>
<keyword evidence="4" id="KW-0630">Potassium</keyword>
<dbReference type="GO" id="GO:0046872">
    <property type="term" value="F:metal ion binding"/>
    <property type="evidence" value="ECO:0007669"/>
    <property type="project" value="UniProtKB-KW"/>
</dbReference>
<evidence type="ECO:0000256" key="6">
    <source>
        <dbReference type="PIRSR" id="PIRSR000429-1"/>
    </source>
</evidence>
<dbReference type="GO" id="GO:0006635">
    <property type="term" value="P:fatty acid beta-oxidation"/>
    <property type="evidence" value="ECO:0007669"/>
    <property type="project" value="TreeGrafter"/>
</dbReference>
<dbReference type="Gene3D" id="3.40.47.10">
    <property type="match status" value="1"/>
</dbReference>
<dbReference type="OrthoDB" id="5404651at2759"/>
<keyword evidence="2 7" id="KW-0808">Transferase</keyword>
<evidence type="ECO:0000256" key="2">
    <source>
        <dbReference type="ARBA" id="ARBA00022679"/>
    </source>
</evidence>
<dbReference type="PANTHER" id="PTHR18919:SF156">
    <property type="entry name" value="ACETYL-COA ACETYLTRANSFERASE, MITOCHONDRIAL"/>
    <property type="match status" value="1"/>
</dbReference>
<dbReference type="EMBL" id="CAJNNV010002186">
    <property type="protein sequence ID" value="CAE8586720.1"/>
    <property type="molecule type" value="Genomic_DNA"/>
</dbReference>
<feature type="domain" description="Thiolase C-terminal" evidence="9">
    <location>
        <begin position="302"/>
        <end position="422"/>
    </location>
</feature>
<dbReference type="PIRSF" id="PIRSF000429">
    <property type="entry name" value="Ac-CoA_Ac_transf"/>
    <property type="match status" value="1"/>
</dbReference>
<dbReference type="Proteomes" id="UP000626109">
    <property type="component" value="Unassembled WGS sequence"/>
</dbReference>
<feature type="active site" description="Acyl-thioester intermediate" evidence="6">
    <location>
        <position position="120"/>
    </location>
</feature>
<dbReference type="Pfam" id="PF00108">
    <property type="entry name" value="Thiolase_N"/>
    <property type="match status" value="1"/>
</dbReference>
<evidence type="ECO:0000256" key="5">
    <source>
        <dbReference type="ARBA" id="ARBA00023315"/>
    </source>
</evidence>
<feature type="active site" description="Proton acceptor" evidence="6">
    <location>
        <position position="410"/>
    </location>
</feature>
<dbReference type="OMA" id="TAMAVEC"/>
<evidence type="ECO:0000313" key="12">
    <source>
        <dbReference type="Proteomes" id="UP000626109"/>
    </source>
</evidence>
<comment type="similarity">
    <text evidence="1 7">Belongs to the thiolase-like superfamily. Thiolase family.</text>
</comment>
<sequence>MLCSATSCWARRGPLKGCRSRASLASLPDRTPVIVSFARTAIGKFNGGLAPLTAPRLGAAAVKAACERAGIDIGSEGSKIDEVFLGNVIAAGMGQAPATQAVIFAGLGKSIPSTTVNKVCASGTKTVMFAADAIALGRAEIVIAGGFESMSNVPHYLPGMRQGVRLGESKVVDGVVHDGLWDVYNNMHMWSCAELCAEKYGFDRAAQDAYAAASYERALSQEALELAALQIVPVEVPAGRGAFVTVKADEEPGAANLAKMSGLRPAFKKDGTVTAANSSKLNDGAAALVIMSAAEARRRGVRALAAIRSFADAQQEPEWFTTAPSLAVPKAIARAGLLASDVTVHEVNEAFSVVAMANAQILGLDLATVNVYGGAVAMGHPIGCSGARIVGQLADVMKIKGATFGSASICNGGGGASAIILELLE</sequence>
<accession>A0A813JJH8</accession>
<dbReference type="InterPro" id="IPR020616">
    <property type="entry name" value="Thiolase_N"/>
</dbReference>
<proteinExistence type="inferred from homology"/>
<dbReference type="SUPFAM" id="SSF53901">
    <property type="entry name" value="Thiolase-like"/>
    <property type="match status" value="2"/>
</dbReference>
<dbReference type="PANTHER" id="PTHR18919">
    <property type="entry name" value="ACETYL-COA C-ACYLTRANSFERASE"/>
    <property type="match status" value="1"/>
</dbReference>
<dbReference type="NCBIfam" id="TIGR01930">
    <property type="entry name" value="AcCoA-C-Actrans"/>
    <property type="match status" value="1"/>
</dbReference>
<feature type="domain" description="Thiolase N-terminal" evidence="8">
    <location>
        <begin position="33"/>
        <end position="293"/>
    </location>
</feature>
<comment type="caution">
    <text evidence="11">The sequence shown here is derived from an EMBL/GenBank/DDBJ whole genome shotgun (WGS) entry which is preliminary data.</text>
</comment>
<evidence type="ECO:0000313" key="11">
    <source>
        <dbReference type="EMBL" id="CAE8676644.1"/>
    </source>
</evidence>
<evidence type="ECO:0000313" key="10">
    <source>
        <dbReference type="EMBL" id="CAE8586720.1"/>
    </source>
</evidence>
<dbReference type="InterPro" id="IPR002155">
    <property type="entry name" value="Thiolase"/>
</dbReference>
<dbReference type="PROSITE" id="PS00737">
    <property type="entry name" value="THIOLASE_2"/>
    <property type="match status" value="1"/>
</dbReference>
<dbReference type="EMBL" id="CAJNNW010025276">
    <property type="protein sequence ID" value="CAE8676644.1"/>
    <property type="molecule type" value="Genomic_DNA"/>
</dbReference>
<evidence type="ECO:0000259" key="9">
    <source>
        <dbReference type="Pfam" id="PF02803"/>
    </source>
</evidence>
<dbReference type="InterPro" id="IPR016039">
    <property type="entry name" value="Thiolase-like"/>
</dbReference>
<evidence type="ECO:0000259" key="8">
    <source>
        <dbReference type="Pfam" id="PF00108"/>
    </source>
</evidence>
<evidence type="ECO:0000256" key="3">
    <source>
        <dbReference type="ARBA" id="ARBA00022723"/>
    </source>
</evidence>
<dbReference type="GO" id="GO:0005739">
    <property type="term" value="C:mitochondrion"/>
    <property type="evidence" value="ECO:0007669"/>
    <property type="project" value="TreeGrafter"/>
</dbReference>
<name>A0A813JJH8_POLGL</name>
<organism evidence="11 12">
    <name type="scientific">Polarella glacialis</name>
    <name type="common">Dinoflagellate</name>
    <dbReference type="NCBI Taxonomy" id="89957"/>
    <lineage>
        <taxon>Eukaryota</taxon>
        <taxon>Sar</taxon>
        <taxon>Alveolata</taxon>
        <taxon>Dinophyceae</taxon>
        <taxon>Suessiales</taxon>
        <taxon>Suessiaceae</taxon>
        <taxon>Polarella</taxon>
    </lineage>
</organism>
<keyword evidence="5 7" id="KW-0012">Acyltransferase</keyword>
<gene>
    <name evidence="10" type="ORF">PGLA1383_LOCUS5568</name>
    <name evidence="11" type="ORF">PGLA2088_LOCUS19969</name>
</gene>
<protein>
    <recommendedName>
        <fullName evidence="14">Acetyl-CoA C-acetyltransferase</fullName>
    </recommendedName>
</protein>
<keyword evidence="13" id="KW-1185">Reference proteome</keyword>
<evidence type="ECO:0008006" key="14">
    <source>
        <dbReference type="Google" id="ProtNLM"/>
    </source>
</evidence>
<dbReference type="InterPro" id="IPR020617">
    <property type="entry name" value="Thiolase_C"/>
</dbReference>
<evidence type="ECO:0000256" key="7">
    <source>
        <dbReference type="RuleBase" id="RU003557"/>
    </source>
</evidence>
<keyword evidence="3" id="KW-0479">Metal-binding</keyword>
<dbReference type="Pfam" id="PF02803">
    <property type="entry name" value="Thiolase_C"/>
    <property type="match status" value="1"/>
</dbReference>
<dbReference type="Proteomes" id="UP000654075">
    <property type="component" value="Unassembled WGS sequence"/>
</dbReference>
<feature type="active site" description="Proton acceptor" evidence="6">
    <location>
        <position position="380"/>
    </location>
</feature>
<evidence type="ECO:0000256" key="4">
    <source>
        <dbReference type="ARBA" id="ARBA00022958"/>
    </source>
</evidence>